<accession>A0A2V5J828</accession>
<feature type="chain" id="PRO_5016145863" evidence="2">
    <location>
        <begin position="20"/>
        <end position="92"/>
    </location>
</feature>
<protein>
    <submittedName>
        <fullName evidence="3">Uncharacterized protein</fullName>
    </submittedName>
</protein>
<evidence type="ECO:0000256" key="2">
    <source>
        <dbReference type="SAM" id="SignalP"/>
    </source>
</evidence>
<reference evidence="3 4" key="1">
    <citation type="submission" date="2018-02" db="EMBL/GenBank/DDBJ databases">
        <title>The genomes of Aspergillus section Nigri reveals drivers in fungal speciation.</title>
        <authorList>
            <consortium name="DOE Joint Genome Institute"/>
            <person name="Vesth T.C."/>
            <person name="Nybo J."/>
            <person name="Theobald S."/>
            <person name="Brandl J."/>
            <person name="Frisvad J.C."/>
            <person name="Nielsen K.F."/>
            <person name="Lyhne E.K."/>
            <person name="Kogle M.E."/>
            <person name="Kuo A."/>
            <person name="Riley R."/>
            <person name="Clum A."/>
            <person name="Nolan M."/>
            <person name="Lipzen A."/>
            <person name="Salamov A."/>
            <person name="Henrissat B."/>
            <person name="Wiebenga A."/>
            <person name="De vries R.P."/>
            <person name="Grigoriev I.V."/>
            <person name="Mortensen U.H."/>
            <person name="Andersen M.R."/>
            <person name="Baker S.E."/>
        </authorList>
    </citation>
    <scope>NUCLEOTIDE SEQUENCE [LARGE SCALE GENOMIC DNA]</scope>
    <source>
        <strain evidence="3 4">CBS 114.80</strain>
    </source>
</reference>
<feature type="compositionally biased region" description="Polar residues" evidence="1">
    <location>
        <begin position="60"/>
        <end position="70"/>
    </location>
</feature>
<dbReference type="EMBL" id="KZ825477">
    <property type="protein sequence ID" value="PYI34207.1"/>
    <property type="molecule type" value="Genomic_DNA"/>
</dbReference>
<keyword evidence="4" id="KW-1185">Reference proteome</keyword>
<keyword evidence="2" id="KW-0732">Signal</keyword>
<sequence length="92" mass="9362">MKFPTALILISGLIAGVLAASLQNPAKGSVDATDPPPVGSISGALPGVHLPPPLGERALSSEQKTTTTSWEQRRGIAGPIEGVVCDEFGVCI</sequence>
<dbReference type="Proteomes" id="UP000248817">
    <property type="component" value="Unassembled WGS sequence"/>
</dbReference>
<evidence type="ECO:0000313" key="3">
    <source>
        <dbReference type="EMBL" id="PYI34207.1"/>
    </source>
</evidence>
<feature type="region of interest" description="Disordered" evidence="1">
    <location>
        <begin position="25"/>
        <end position="73"/>
    </location>
</feature>
<dbReference type="AlphaFoldDB" id="A0A2V5J828"/>
<feature type="signal peptide" evidence="2">
    <location>
        <begin position="1"/>
        <end position="19"/>
    </location>
</feature>
<gene>
    <name evidence="3" type="ORF">BP00DRAFT_443804</name>
</gene>
<organism evidence="3 4">
    <name type="scientific">Aspergillus indologenus CBS 114.80</name>
    <dbReference type="NCBI Taxonomy" id="1450541"/>
    <lineage>
        <taxon>Eukaryota</taxon>
        <taxon>Fungi</taxon>
        <taxon>Dikarya</taxon>
        <taxon>Ascomycota</taxon>
        <taxon>Pezizomycotina</taxon>
        <taxon>Eurotiomycetes</taxon>
        <taxon>Eurotiomycetidae</taxon>
        <taxon>Eurotiales</taxon>
        <taxon>Aspergillaceae</taxon>
        <taxon>Aspergillus</taxon>
        <taxon>Aspergillus subgen. Circumdati</taxon>
    </lineage>
</organism>
<evidence type="ECO:0000256" key="1">
    <source>
        <dbReference type="SAM" id="MobiDB-lite"/>
    </source>
</evidence>
<evidence type="ECO:0000313" key="4">
    <source>
        <dbReference type="Proteomes" id="UP000248817"/>
    </source>
</evidence>
<proteinExistence type="predicted"/>
<name>A0A2V5J828_9EURO</name>